<dbReference type="Proteomes" id="UP000216345">
    <property type="component" value="Unassembled WGS sequence"/>
</dbReference>
<protein>
    <submittedName>
        <fullName evidence="1">Uncharacterized protein</fullName>
    </submittedName>
</protein>
<keyword evidence="2" id="KW-1185">Reference proteome</keyword>
<comment type="caution">
    <text evidence="1">The sequence shown here is derived from an EMBL/GenBank/DDBJ whole genome shotgun (WGS) entry which is preliminary data.</text>
</comment>
<organism evidence="1 2">
    <name type="scientific">Brucella rhizosphaerae</name>
    <dbReference type="NCBI Taxonomy" id="571254"/>
    <lineage>
        <taxon>Bacteria</taxon>
        <taxon>Pseudomonadati</taxon>
        <taxon>Pseudomonadota</taxon>
        <taxon>Alphaproteobacteria</taxon>
        <taxon>Hyphomicrobiales</taxon>
        <taxon>Brucellaceae</taxon>
        <taxon>Brucella/Ochrobactrum group</taxon>
        <taxon>Brucella</taxon>
    </lineage>
</organism>
<name>A0A256F501_9HYPH</name>
<reference evidence="1 2" key="1">
    <citation type="submission" date="2017-07" db="EMBL/GenBank/DDBJ databases">
        <title>Phylogenetic study on the rhizospheric bacterium Ochrobactrum sp. A44.</title>
        <authorList>
            <person name="Krzyzanowska D.M."/>
            <person name="Ossowicki A."/>
            <person name="Rajewska M."/>
            <person name="Maciag T."/>
            <person name="Kaczynski Z."/>
            <person name="Czerwicka M."/>
            <person name="Jafra S."/>
        </authorList>
    </citation>
    <scope>NUCLEOTIDE SEQUENCE [LARGE SCALE GENOMIC DNA]</scope>
    <source>
        <strain evidence="1 2">PR17</strain>
    </source>
</reference>
<dbReference type="EMBL" id="NNRK01000034">
    <property type="protein sequence ID" value="OYR09786.1"/>
    <property type="molecule type" value="Genomic_DNA"/>
</dbReference>
<sequence>MFSRITPHKTAWHFCWECSEALSIRLNPVSAPIVRFSASLV</sequence>
<evidence type="ECO:0000313" key="2">
    <source>
        <dbReference type="Proteomes" id="UP000216345"/>
    </source>
</evidence>
<evidence type="ECO:0000313" key="1">
    <source>
        <dbReference type="EMBL" id="OYR09786.1"/>
    </source>
</evidence>
<proteinExistence type="predicted"/>
<dbReference type="AlphaFoldDB" id="A0A256F501"/>
<accession>A0A256F501</accession>
<gene>
    <name evidence="1" type="ORF">CEV32_2217</name>
</gene>